<organism evidence="2 3">
    <name type="scientific">Bursaphelenchus xylophilus</name>
    <name type="common">Pinewood nematode worm</name>
    <name type="synonym">Aphelenchoides xylophilus</name>
    <dbReference type="NCBI Taxonomy" id="6326"/>
    <lineage>
        <taxon>Eukaryota</taxon>
        <taxon>Metazoa</taxon>
        <taxon>Ecdysozoa</taxon>
        <taxon>Nematoda</taxon>
        <taxon>Chromadorea</taxon>
        <taxon>Rhabditida</taxon>
        <taxon>Tylenchina</taxon>
        <taxon>Tylenchomorpha</taxon>
        <taxon>Aphelenchoidea</taxon>
        <taxon>Aphelenchoididae</taxon>
        <taxon>Bursaphelenchus</taxon>
    </lineage>
</organism>
<feature type="chain" id="PRO_5009306329" evidence="1">
    <location>
        <begin position="21"/>
        <end position="91"/>
    </location>
</feature>
<proteinExistence type="predicted"/>
<reference evidence="3" key="1">
    <citation type="submission" date="2016-11" db="UniProtKB">
        <authorList>
            <consortium name="WormBaseParasite"/>
        </authorList>
    </citation>
    <scope>IDENTIFICATION</scope>
</reference>
<name>A0A1I7SLQ4_BURXY</name>
<accession>A0A1I7SLQ4</accession>
<protein>
    <submittedName>
        <fullName evidence="3">Follicular dendritic cell secreted peptide</fullName>
    </submittedName>
</protein>
<feature type="signal peptide" evidence="1">
    <location>
        <begin position="1"/>
        <end position="20"/>
    </location>
</feature>
<evidence type="ECO:0000256" key="1">
    <source>
        <dbReference type="SAM" id="SignalP"/>
    </source>
</evidence>
<evidence type="ECO:0000313" key="3">
    <source>
        <dbReference type="WBParaSite" id="BXY_1398700.1"/>
    </source>
</evidence>
<dbReference type="AlphaFoldDB" id="A0A1I7SLQ4"/>
<evidence type="ECO:0000313" key="2">
    <source>
        <dbReference type="Proteomes" id="UP000095284"/>
    </source>
</evidence>
<keyword evidence="1" id="KW-0732">Signal</keyword>
<dbReference type="Proteomes" id="UP000095284">
    <property type="component" value="Unplaced"/>
</dbReference>
<dbReference type="WBParaSite" id="BXY_1398700.1">
    <property type="protein sequence ID" value="BXY_1398700.1"/>
    <property type="gene ID" value="BXY_1398700"/>
</dbReference>
<sequence length="91" mass="10484">MRAFLSILWVLAVSMSFVLSQSDTEFLMDDLVLQGRTYPDLHFTPPPGVVWRPGYPPPRPIYEFPEHVPTRRPRPFNPLPPIPEEGPVQFV</sequence>